<dbReference type="EMBL" id="JAEIOS010000011">
    <property type="protein sequence ID" value="MBI8989176.1"/>
    <property type="molecule type" value="Genomic_DNA"/>
</dbReference>
<evidence type="ECO:0000313" key="1">
    <source>
        <dbReference type="EMBL" id="MBI8989176.1"/>
    </source>
</evidence>
<protein>
    <submittedName>
        <fullName evidence="1">Uncharacterized protein</fullName>
    </submittedName>
</protein>
<keyword evidence="2" id="KW-1185">Reference proteome</keyword>
<gene>
    <name evidence="1" type="ORF">JDV75_05300</name>
</gene>
<proteinExistence type="predicted"/>
<dbReference type="RefSeq" id="WP_198738183.1">
    <property type="nucleotide sequence ID" value="NZ_JAEIOS010000011.1"/>
</dbReference>
<comment type="caution">
    <text evidence="1">The sequence shown here is derived from an EMBL/GenBank/DDBJ whole genome shotgun (WGS) entry which is preliminary data.</text>
</comment>
<dbReference type="Proteomes" id="UP000645966">
    <property type="component" value="Unassembled WGS sequence"/>
</dbReference>
<name>A0A934I4Z8_9CORY</name>
<evidence type="ECO:0000313" key="2">
    <source>
        <dbReference type="Proteomes" id="UP000645966"/>
    </source>
</evidence>
<organism evidence="1 2">
    <name type="scientific">Corynebacterium meridianum</name>
    <dbReference type="NCBI Taxonomy" id="2765363"/>
    <lineage>
        <taxon>Bacteria</taxon>
        <taxon>Bacillati</taxon>
        <taxon>Actinomycetota</taxon>
        <taxon>Actinomycetes</taxon>
        <taxon>Mycobacteriales</taxon>
        <taxon>Corynebacteriaceae</taxon>
        <taxon>Corynebacterium</taxon>
    </lineage>
</organism>
<sequence length="87" mass="9559">MAGYQAREERWNRLYATGLDRDDPREDAVEEVLGLLTDDDVTSIGYRHGGATSISQPQVLADQLGIQIEQLTGHRDSFVGDGVMIAP</sequence>
<reference evidence="1" key="1">
    <citation type="submission" date="2020-12" db="EMBL/GenBank/DDBJ databases">
        <title>Genome public.</title>
        <authorList>
            <person name="Sun Q."/>
        </authorList>
    </citation>
    <scope>NUCLEOTIDE SEQUENCE</scope>
    <source>
        <strain evidence="1">CCM 8863</strain>
    </source>
</reference>
<accession>A0A934I4Z8</accession>
<dbReference type="AlphaFoldDB" id="A0A934I4Z8"/>